<evidence type="ECO:0000313" key="3">
    <source>
        <dbReference type="Proteomes" id="UP000046680"/>
    </source>
</evidence>
<dbReference type="Proteomes" id="UP000046680">
    <property type="component" value="Unassembled WGS sequence"/>
</dbReference>
<dbReference type="EMBL" id="CGCX01000028">
    <property type="protein sequence ID" value="CFR65131.1"/>
    <property type="molecule type" value="Genomic_DNA"/>
</dbReference>
<dbReference type="Proteomes" id="UP000048600">
    <property type="component" value="Unassembled WGS sequence"/>
</dbReference>
<evidence type="ECO:0000313" key="1">
    <source>
        <dbReference type="EMBL" id="CFR65131.1"/>
    </source>
</evidence>
<dbReference type="AlphaFoldDB" id="A0A655JDI2"/>
<evidence type="ECO:0000313" key="4">
    <source>
        <dbReference type="Proteomes" id="UP000048600"/>
    </source>
</evidence>
<name>A0A655JDI2_MYCTX</name>
<dbReference type="EMBL" id="CHKL01000422">
    <property type="protein sequence ID" value="COW74932.1"/>
    <property type="molecule type" value="Genomic_DNA"/>
</dbReference>
<sequence length="198" mass="21970">MQLDPVNAGGLRRECTQFALRKWRSTKANTPVGAPSLDRDLDWIHPGLWQAIHVDLRHQPRIPAIRKPAHLRFKTKASSAQLHVFDSRTDRDQTHDAAVLGGGPPSLIAPQPHPPTGMFELDFAPVVRGWRQRRRLDERQEFSRIQTRHTRAPAAGTHCRGRVVAPTNSAEAICLSHVRSNSGALAVSEYTILGAAPN</sequence>
<proteinExistence type="predicted"/>
<evidence type="ECO:0000313" key="2">
    <source>
        <dbReference type="EMBL" id="COW74932.1"/>
    </source>
</evidence>
<reference evidence="3 4" key="1">
    <citation type="submission" date="2015-03" db="EMBL/GenBank/DDBJ databases">
        <authorList>
            <consortium name="Pathogen Informatics"/>
        </authorList>
    </citation>
    <scope>NUCLEOTIDE SEQUENCE [LARGE SCALE GENOMIC DNA]</scope>
    <source>
        <strain evidence="1 3">C09601061</strain>
        <strain evidence="2 4">P00601463</strain>
    </source>
</reference>
<organism evidence="2 4">
    <name type="scientific">Mycobacterium tuberculosis</name>
    <dbReference type="NCBI Taxonomy" id="1773"/>
    <lineage>
        <taxon>Bacteria</taxon>
        <taxon>Bacillati</taxon>
        <taxon>Actinomycetota</taxon>
        <taxon>Actinomycetes</taxon>
        <taxon>Mycobacteriales</taxon>
        <taxon>Mycobacteriaceae</taxon>
        <taxon>Mycobacterium</taxon>
        <taxon>Mycobacterium tuberculosis complex</taxon>
    </lineage>
</organism>
<gene>
    <name evidence="1" type="ORF">ERS007657_00151</name>
    <name evidence="2" type="ORF">ERS007741_03074</name>
</gene>
<accession>A0A655JDI2</accession>
<protein>
    <submittedName>
        <fullName evidence="2">Uncharacterized protein</fullName>
    </submittedName>
</protein>